<proteinExistence type="inferred from homology"/>
<protein>
    <submittedName>
        <fullName evidence="5">Glycosyltransferase family 2 protein</fullName>
    </submittedName>
</protein>
<name>A0ABN3UWE4_9MICO</name>
<keyword evidence="6" id="KW-1185">Reference proteome</keyword>
<dbReference type="PANTHER" id="PTHR43179:SF12">
    <property type="entry name" value="GALACTOFURANOSYLTRANSFERASE GLFT2"/>
    <property type="match status" value="1"/>
</dbReference>
<dbReference type="Gene3D" id="3.90.550.10">
    <property type="entry name" value="Spore Coat Polysaccharide Biosynthesis Protein SpsA, Chain A"/>
    <property type="match status" value="1"/>
</dbReference>
<dbReference type="EMBL" id="BAAARN010000005">
    <property type="protein sequence ID" value="GAA2739352.1"/>
    <property type="molecule type" value="Genomic_DNA"/>
</dbReference>
<evidence type="ECO:0000256" key="1">
    <source>
        <dbReference type="ARBA" id="ARBA00004776"/>
    </source>
</evidence>
<evidence type="ECO:0000313" key="6">
    <source>
        <dbReference type="Proteomes" id="UP001501326"/>
    </source>
</evidence>
<keyword evidence="3" id="KW-0328">Glycosyltransferase</keyword>
<keyword evidence="4" id="KW-0808">Transferase</keyword>
<dbReference type="RefSeq" id="WP_344195846.1">
    <property type="nucleotide sequence ID" value="NZ_BAAARN010000005.1"/>
</dbReference>
<dbReference type="InterPro" id="IPR029044">
    <property type="entry name" value="Nucleotide-diphossugar_trans"/>
</dbReference>
<evidence type="ECO:0000256" key="3">
    <source>
        <dbReference type="ARBA" id="ARBA00022676"/>
    </source>
</evidence>
<organism evidence="5 6">
    <name type="scientific">Pedococcus aerophilus</name>
    <dbReference type="NCBI Taxonomy" id="436356"/>
    <lineage>
        <taxon>Bacteria</taxon>
        <taxon>Bacillati</taxon>
        <taxon>Actinomycetota</taxon>
        <taxon>Actinomycetes</taxon>
        <taxon>Micrococcales</taxon>
        <taxon>Intrasporangiaceae</taxon>
        <taxon>Pedococcus</taxon>
    </lineage>
</organism>
<dbReference type="SUPFAM" id="SSF53448">
    <property type="entry name" value="Nucleotide-diphospho-sugar transferases"/>
    <property type="match status" value="1"/>
</dbReference>
<accession>A0ABN3UWE4</accession>
<comment type="caution">
    <text evidence="5">The sequence shown here is derived from an EMBL/GenBank/DDBJ whole genome shotgun (WGS) entry which is preliminary data.</text>
</comment>
<gene>
    <name evidence="5" type="ORF">GCM10009867_35050</name>
</gene>
<evidence type="ECO:0000256" key="2">
    <source>
        <dbReference type="ARBA" id="ARBA00006739"/>
    </source>
</evidence>
<comment type="similarity">
    <text evidence="2">Belongs to the glycosyltransferase 2 family.</text>
</comment>
<reference evidence="5 6" key="1">
    <citation type="journal article" date="2019" name="Int. J. Syst. Evol. Microbiol.">
        <title>The Global Catalogue of Microorganisms (GCM) 10K type strain sequencing project: providing services to taxonomists for standard genome sequencing and annotation.</title>
        <authorList>
            <consortium name="The Broad Institute Genomics Platform"/>
            <consortium name="The Broad Institute Genome Sequencing Center for Infectious Disease"/>
            <person name="Wu L."/>
            <person name="Ma J."/>
        </authorList>
    </citation>
    <scope>NUCLEOTIDE SEQUENCE [LARGE SCALE GENOMIC DNA]</scope>
    <source>
        <strain evidence="5 6">JCM 16378</strain>
    </source>
</reference>
<dbReference type="Pfam" id="PF13641">
    <property type="entry name" value="Glyco_tranf_2_3"/>
    <property type="match status" value="1"/>
</dbReference>
<dbReference type="PANTHER" id="PTHR43179">
    <property type="entry name" value="RHAMNOSYLTRANSFERASE WBBL"/>
    <property type="match status" value="1"/>
</dbReference>
<evidence type="ECO:0000256" key="4">
    <source>
        <dbReference type="ARBA" id="ARBA00022679"/>
    </source>
</evidence>
<evidence type="ECO:0000313" key="5">
    <source>
        <dbReference type="EMBL" id="GAA2739352.1"/>
    </source>
</evidence>
<dbReference type="Proteomes" id="UP001501326">
    <property type="component" value="Unassembled WGS sequence"/>
</dbReference>
<comment type="pathway">
    <text evidence="1">Cell wall biogenesis; cell wall polysaccharide biosynthesis.</text>
</comment>
<sequence>MTAISVIVVGYGDEPDLPACLDAIRADLAVGDDVVLVDNGITTLPDLGGVRLVTAGSNDGFAAGCHLGADATAGDVLVFVNSDAVIRLGTLDAFRAAVDDPGVGLATGLVVMADAPSTVNAAGNPVHFLGISWAGGFGEDASRHQQARDIASISGALFAVRRNTWDLLGGLDPAYFLYHEDADLSLRCWLAGMRVTYAPAAVAEHTYSFTKNPEKMFLLERNRLMTVLTTYPRPLLLRVLPALVATEPLLLAMAASQGWARPKLRSWGWLVRHATVIAARRRRLQAGSGDWRAVAALLESRIQQDVTAAPGAMGILNTLFAAYWLVVRPRANPAAETPRT</sequence>